<sequence>MNRDPHGNTPPRRYYLGAAALLIAGLVIGLGLSAGLNLQWASNAQRSASSALSSSAASGTAPASPFVPVVERCLPAVVFVDVKKKVTAQEESDDPQMELFRRFFGDQRQQQRNVPSSGSGFIIDPEGHILTNNHVVSNASDITVTLNDKRTFKAKVVGTDPESDVAVIQISGEKLPYLELGDSDRMRVGDWAIAIGNPLGMLRGSVTVGIISAQGRANLNIFGGTPDFQDFIQTDASINFGNSGGPLCNIRGEVIGINTAINPSGQGIGFAIPINMAKHVADQLLSHGHVQRAWLGVSLDQLTPEMADGLGLDVKDGVIITKVTPGFPADKAGLKRNDVIVEYEGQPVSDMQKFRLRVADTPPGKRTSMTVVREGRKIPVTVTLGERTPEAMAAAQQPGGAVGPAGAGPAASETMGGLTVRNMTGDELAQAQVKSGVLVTEVASGSPGEDQGIQADDIIEEVGGKPASSAAEFRRLIAAARARTNGKSAILLVNRDGNTRFVAIKLAS</sequence>
<evidence type="ECO:0000256" key="6">
    <source>
        <dbReference type="ARBA" id="ARBA00022764"/>
    </source>
</evidence>
<evidence type="ECO:0000256" key="1">
    <source>
        <dbReference type="ARBA" id="ARBA00004418"/>
    </source>
</evidence>
<dbReference type="InterPro" id="IPR011782">
    <property type="entry name" value="Pept_S1C_Do"/>
</dbReference>
<keyword evidence="4" id="KW-0732">Signal</keyword>
<dbReference type="PANTHER" id="PTHR22939">
    <property type="entry name" value="SERINE PROTEASE FAMILY S1C HTRA-RELATED"/>
    <property type="match status" value="1"/>
</dbReference>
<keyword evidence="6" id="KW-0574">Periplasm</keyword>
<dbReference type="PRINTS" id="PR00834">
    <property type="entry name" value="PROTEASES2C"/>
</dbReference>
<dbReference type="InterPro" id="IPR036034">
    <property type="entry name" value="PDZ_sf"/>
</dbReference>
<dbReference type="SMART" id="SM00228">
    <property type="entry name" value="PDZ"/>
    <property type="match status" value="2"/>
</dbReference>
<comment type="subcellular location">
    <subcellularLocation>
        <location evidence="1">Periplasm</location>
    </subcellularLocation>
</comment>
<feature type="active site" description="Charge relay system" evidence="9">
    <location>
        <position position="243"/>
    </location>
</feature>
<evidence type="ECO:0000256" key="11">
    <source>
        <dbReference type="SAM" id="Phobius"/>
    </source>
</evidence>
<evidence type="ECO:0000313" key="13">
    <source>
        <dbReference type="EMBL" id="MBI3538650.1"/>
    </source>
</evidence>
<evidence type="ECO:0000256" key="5">
    <source>
        <dbReference type="ARBA" id="ARBA00022737"/>
    </source>
</evidence>
<dbReference type="SUPFAM" id="SSF50156">
    <property type="entry name" value="PDZ domain-like"/>
    <property type="match status" value="2"/>
</dbReference>
<reference evidence="13" key="1">
    <citation type="submission" date="2020-07" db="EMBL/GenBank/DDBJ databases">
        <title>Huge and variable diversity of episymbiotic CPR bacteria and DPANN archaea in groundwater ecosystems.</title>
        <authorList>
            <person name="He C.Y."/>
            <person name="Keren R."/>
            <person name="Whittaker M."/>
            <person name="Farag I.F."/>
            <person name="Doudna J."/>
            <person name="Cate J.H.D."/>
            <person name="Banfield J.F."/>
        </authorList>
    </citation>
    <scope>NUCLEOTIDE SEQUENCE</scope>
    <source>
        <strain evidence="13">NC_groundwater_928_Pr1_S-0.2um_72_17</strain>
    </source>
</reference>
<feature type="domain" description="PDZ" evidence="12">
    <location>
        <begin position="296"/>
        <end position="375"/>
    </location>
</feature>
<dbReference type="GO" id="GO:0004252">
    <property type="term" value="F:serine-type endopeptidase activity"/>
    <property type="evidence" value="ECO:0007669"/>
    <property type="project" value="InterPro"/>
</dbReference>
<evidence type="ECO:0000313" key="14">
    <source>
        <dbReference type="Proteomes" id="UP000807850"/>
    </source>
</evidence>
<keyword evidence="11" id="KW-0812">Transmembrane</keyword>
<accession>A0A9D6L6Q4</accession>
<evidence type="ECO:0000256" key="7">
    <source>
        <dbReference type="ARBA" id="ARBA00022801"/>
    </source>
</evidence>
<dbReference type="PROSITE" id="PS50106">
    <property type="entry name" value="PDZ"/>
    <property type="match status" value="2"/>
</dbReference>
<feature type="binding site" evidence="10">
    <location>
        <position position="134"/>
    </location>
    <ligand>
        <name>substrate</name>
    </ligand>
</feature>
<dbReference type="NCBIfam" id="TIGR02037">
    <property type="entry name" value="degP_htrA_DO"/>
    <property type="match status" value="1"/>
</dbReference>
<comment type="caution">
    <text evidence="13">The sequence shown here is derived from an EMBL/GenBank/DDBJ whole genome shotgun (WGS) entry which is preliminary data.</text>
</comment>
<name>A0A9D6L6Q4_UNCEI</name>
<evidence type="ECO:0000256" key="8">
    <source>
        <dbReference type="ARBA" id="ARBA00022825"/>
    </source>
</evidence>
<dbReference type="SUPFAM" id="SSF50494">
    <property type="entry name" value="Trypsin-like serine proteases"/>
    <property type="match status" value="1"/>
</dbReference>
<feature type="binding site" evidence="10">
    <location>
        <position position="164"/>
    </location>
    <ligand>
        <name>substrate</name>
    </ligand>
</feature>
<evidence type="ECO:0000256" key="2">
    <source>
        <dbReference type="ARBA" id="ARBA00010541"/>
    </source>
</evidence>
<dbReference type="PANTHER" id="PTHR22939:SF129">
    <property type="entry name" value="SERINE PROTEASE HTRA2, MITOCHONDRIAL"/>
    <property type="match status" value="1"/>
</dbReference>
<protein>
    <submittedName>
        <fullName evidence="13">Do family serine endopeptidase</fullName>
    </submittedName>
</protein>
<dbReference type="InterPro" id="IPR041489">
    <property type="entry name" value="PDZ_6"/>
</dbReference>
<dbReference type="GO" id="GO:0042597">
    <property type="term" value="C:periplasmic space"/>
    <property type="evidence" value="ECO:0007669"/>
    <property type="project" value="UniProtKB-SubCell"/>
</dbReference>
<dbReference type="CDD" id="cd10839">
    <property type="entry name" value="cpPDZ1_DegP-like"/>
    <property type="match status" value="1"/>
</dbReference>
<gene>
    <name evidence="13" type="ORF">HY076_00035</name>
</gene>
<keyword evidence="7" id="KW-0378">Hydrolase</keyword>
<dbReference type="Pfam" id="PF13180">
    <property type="entry name" value="PDZ_2"/>
    <property type="match status" value="1"/>
</dbReference>
<feature type="active site" description="Charge relay system" evidence="9">
    <location>
        <position position="134"/>
    </location>
</feature>
<dbReference type="Proteomes" id="UP000807850">
    <property type="component" value="Unassembled WGS sequence"/>
</dbReference>
<feature type="binding site" evidence="10">
    <location>
        <begin position="241"/>
        <end position="243"/>
    </location>
    <ligand>
        <name>substrate</name>
    </ligand>
</feature>
<dbReference type="Gene3D" id="2.30.42.10">
    <property type="match status" value="2"/>
</dbReference>
<dbReference type="InterPro" id="IPR001478">
    <property type="entry name" value="PDZ"/>
</dbReference>
<dbReference type="InterPro" id="IPR001940">
    <property type="entry name" value="Peptidase_S1C"/>
</dbReference>
<keyword evidence="11" id="KW-1133">Transmembrane helix</keyword>
<dbReference type="InterPro" id="IPR009003">
    <property type="entry name" value="Peptidase_S1_PA"/>
</dbReference>
<keyword evidence="5" id="KW-0677">Repeat</keyword>
<feature type="active site" description="Charge relay system" evidence="9">
    <location>
        <position position="164"/>
    </location>
</feature>
<keyword evidence="3" id="KW-0645">Protease</keyword>
<comment type="similarity">
    <text evidence="2">Belongs to the peptidase S1C family.</text>
</comment>
<feature type="domain" description="PDZ" evidence="12">
    <location>
        <begin position="417"/>
        <end position="497"/>
    </location>
</feature>
<organism evidence="13 14">
    <name type="scientific">Eiseniibacteriota bacterium</name>
    <dbReference type="NCBI Taxonomy" id="2212470"/>
    <lineage>
        <taxon>Bacteria</taxon>
        <taxon>Candidatus Eiseniibacteriota</taxon>
    </lineage>
</organism>
<dbReference type="Pfam" id="PF13365">
    <property type="entry name" value="Trypsin_2"/>
    <property type="match status" value="1"/>
</dbReference>
<dbReference type="Pfam" id="PF17820">
    <property type="entry name" value="PDZ_6"/>
    <property type="match status" value="1"/>
</dbReference>
<evidence type="ECO:0000256" key="3">
    <source>
        <dbReference type="ARBA" id="ARBA00022670"/>
    </source>
</evidence>
<keyword evidence="8" id="KW-0720">Serine protease</keyword>
<dbReference type="AlphaFoldDB" id="A0A9D6L6Q4"/>
<evidence type="ECO:0000256" key="4">
    <source>
        <dbReference type="ARBA" id="ARBA00022729"/>
    </source>
</evidence>
<dbReference type="Gene3D" id="2.40.10.120">
    <property type="match status" value="1"/>
</dbReference>
<evidence type="ECO:0000256" key="9">
    <source>
        <dbReference type="PIRSR" id="PIRSR611782-1"/>
    </source>
</evidence>
<evidence type="ECO:0000259" key="12">
    <source>
        <dbReference type="PROSITE" id="PS50106"/>
    </source>
</evidence>
<proteinExistence type="inferred from homology"/>
<dbReference type="EMBL" id="JACQAY010000001">
    <property type="protein sequence ID" value="MBI3538650.1"/>
    <property type="molecule type" value="Genomic_DNA"/>
</dbReference>
<evidence type="ECO:0000256" key="10">
    <source>
        <dbReference type="PIRSR" id="PIRSR611782-2"/>
    </source>
</evidence>
<dbReference type="GO" id="GO:0006515">
    <property type="term" value="P:protein quality control for misfolded or incompletely synthesized proteins"/>
    <property type="evidence" value="ECO:0007669"/>
    <property type="project" value="TreeGrafter"/>
</dbReference>
<keyword evidence="11" id="KW-0472">Membrane</keyword>
<feature type="transmembrane region" description="Helical" evidence="11">
    <location>
        <begin position="14"/>
        <end position="36"/>
    </location>
</feature>